<keyword evidence="8" id="KW-0175">Coiled coil</keyword>
<feature type="chain" id="PRO_5034535290" evidence="9">
    <location>
        <begin position="31"/>
        <end position="542"/>
    </location>
</feature>
<comment type="similarity">
    <text evidence="2">Belongs to the YkuD family.</text>
</comment>
<feature type="domain" description="L,D-TPase catalytic" evidence="10">
    <location>
        <begin position="50"/>
        <end position="159"/>
    </location>
</feature>
<feature type="signal peptide" evidence="9">
    <location>
        <begin position="1"/>
        <end position="30"/>
    </location>
</feature>
<dbReference type="InterPro" id="IPR005490">
    <property type="entry name" value="LD_TPept_cat_dom"/>
</dbReference>
<keyword evidence="4 7" id="KW-0133">Cell shape</keyword>
<dbReference type="EMBL" id="JAEMUK010000079">
    <property type="protein sequence ID" value="MBJ7544541.1"/>
    <property type="molecule type" value="Genomic_DNA"/>
</dbReference>
<keyword evidence="6 7" id="KW-0961">Cell wall biogenesis/degradation</keyword>
<dbReference type="GO" id="GO:0016740">
    <property type="term" value="F:transferase activity"/>
    <property type="evidence" value="ECO:0007669"/>
    <property type="project" value="UniProtKB-KW"/>
</dbReference>
<gene>
    <name evidence="11" type="ORF">JDN41_13375</name>
</gene>
<dbReference type="Gene3D" id="2.40.440.10">
    <property type="entry name" value="L,D-transpeptidase catalytic domain-like"/>
    <property type="match status" value="1"/>
</dbReference>
<dbReference type="InterPro" id="IPR050979">
    <property type="entry name" value="LD-transpeptidase"/>
</dbReference>
<keyword evidence="9" id="KW-0732">Signal</keyword>
<dbReference type="GO" id="GO:0018104">
    <property type="term" value="P:peptidoglycan-protein cross-linking"/>
    <property type="evidence" value="ECO:0007669"/>
    <property type="project" value="TreeGrafter"/>
</dbReference>
<dbReference type="GO" id="GO:0071555">
    <property type="term" value="P:cell wall organization"/>
    <property type="evidence" value="ECO:0007669"/>
    <property type="project" value="UniProtKB-UniRule"/>
</dbReference>
<dbReference type="PROSITE" id="PS52029">
    <property type="entry name" value="LD_TPASE"/>
    <property type="match status" value="1"/>
</dbReference>
<comment type="pathway">
    <text evidence="1 7">Cell wall biogenesis; peptidoglycan biosynthesis.</text>
</comment>
<proteinExistence type="inferred from homology"/>
<evidence type="ECO:0000256" key="6">
    <source>
        <dbReference type="ARBA" id="ARBA00023316"/>
    </source>
</evidence>
<keyword evidence="3" id="KW-0808">Transferase</keyword>
<feature type="active site" description="Nucleophile" evidence="7">
    <location>
        <position position="135"/>
    </location>
</feature>
<evidence type="ECO:0000256" key="1">
    <source>
        <dbReference type="ARBA" id="ARBA00004752"/>
    </source>
</evidence>
<dbReference type="SUPFAM" id="SSF141523">
    <property type="entry name" value="L,D-transpeptidase catalytic domain-like"/>
    <property type="match status" value="1"/>
</dbReference>
<dbReference type="GO" id="GO:0071972">
    <property type="term" value="F:peptidoglycan L,D-transpeptidase activity"/>
    <property type="evidence" value="ECO:0007669"/>
    <property type="project" value="TreeGrafter"/>
</dbReference>
<evidence type="ECO:0000313" key="12">
    <source>
        <dbReference type="Proteomes" id="UP000623250"/>
    </source>
</evidence>
<protein>
    <submittedName>
        <fullName evidence="11">L,D-transpeptidase family protein</fullName>
    </submittedName>
</protein>
<dbReference type="Proteomes" id="UP000623250">
    <property type="component" value="Unassembled WGS sequence"/>
</dbReference>
<dbReference type="NCBIfam" id="NF004785">
    <property type="entry name" value="PRK06132.1-2"/>
    <property type="match status" value="1"/>
</dbReference>
<dbReference type="InterPro" id="IPR016915">
    <property type="entry name" value="UCP029342"/>
</dbReference>
<dbReference type="AlphaFoldDB" id="A0A8I1KKS7"/>
<keyword evidence="12" id="KW-1185">Reference proteome</keyword>
<evidence type="ECO:0000256" key="3">
    <source>
        <dbReference type="ARBA" id="ARBA00022679"/>
    </source>
</evidence>
<feature type="active site" description="Proton donor/acceptor" evidence="7">
    <location>
        <position position="122"/>
    </location>
</feature>
<evidence type="ECO:0000256" key="9">
    <source>
        <dbReference type="SAM" id="SignalP"/>
    </source>
</evidence>
<dbReference type="UniPathway" id="UPA00219"/>
<feature type="coiled-coil region" evidence="8">
    <location>
        <begin position="277"/>
        <end position="339"/>
    </location>
</feature>
<keyword evidence="5 7" id="KW-0573">Peptidoglycan synthesis</keyword>
<dbReference type="PIRSF" id="PIRSF029342">
    <property type="entry name" value="UCP029342_ErfK/YbiS/YcfS/YnhG"/>
    <property type="match status" value="1"/>
</dbReference>
<organism evidence="11 12">
    <name type="scientific">Rhodomicrobium udaipurense</name>
    <dbReference type="NCBI Taxonomy" id="1202716"/>
    <lineage>
        <taxon>Bacteria</taxon>
        <taxon>Pseudomonadati</taxon>
        <taxon>Pseudomonadota</taxon>
        <taxon>Alphaproteobacteria</taxon>
        <taxon>Hyphomicrobiales</taxon>
        <taxon>Hyphomicrobiaceae</taxon>
        <taxon>Rhodomicrobium</taxon>
    </lineage>
</organism>
<evidence type="ECO:0000313" key="11">
    <source>
        <dbReference type="EMBL" id="MBJ7544541.1"/>
    </source>
</evidence>
<evidence type="ECO:0000256" key="2">
    <source>
        <dbReference type="ARBA" id="ARBA00005992"/>
    </source>
</evidence>
<dbReference type="InterPro" id="IPR038063">
    <property type="entry name" value="Transpep_catalytic_dom"/>
</dbReference>
<evidence type="ECO:0000256" key="5">
    <source>
        <dbReference type="ARBA" id="ARBA00022984"/>
    </source>
</evidence>
<dbReference type="PANTHER" id="PTHR30582">
    <property type="entry name" value="L,D-TRANSPEPTIDASE"/>
    <property type="match status" value="1"/>
</dbReference>
<evidence type="ECO:0000259" key="10">
    <source>
        <dbReference type="PROSITE" id="PS52029"/>
    </source>
</evidence>
<evidence type="ECO:0000256" key="4">
    <source>
        <dbReference type="ARBA" id="ARBA00022960"/>
    </source>
</evidence>
<comment type="caution">
    <text evidence="11">The sequence shown here is derived from an EMBL/GenBank/DDBJ whole genome shotgun (WGS) entry which is preliminary data.</text>
</comment>
<dbReference type="CDD" id="cd16913">
    <property type="entry name" value="YkuD_like"/>
    <property type="match status" value="1"/>
</dbReference>
<sequence length="542" mass="57597">MKKLKLITSCAFVVLVVAALSAPAPTPADARSNRYMDDDYTRPRFGAAPVLAIVGLKQQRITVYDARGKMLESPVSSGATGYETPPGIYSIVQKKEEHHSNLYDDASMPYMQRILWTGIALHEGALPGYAASHGCIRLPGSFAQRLFGLTNMGMRVIVAREDIAPAPIAQPFLFGAREVAEESDGETSILGIPVSVGRDNGSDLLQRLRLNAMAKRGEAEAAARREKELKQIAQKKAAEAAPALKVVAAAERDVARAEADFAATAKLIEGADTDAKAEKAAKAKELATAKLASAREKLVQAKAQAEAKAAAASTAKQEAEAAEEAKSTAQDAADEAELNTAPVSVLISRKTHRLYIRKANQPIYEGPVSIRDDDKPIGSFVYTAVDTSRSGALNWSVVSLYKDALNVEPYVKQKEPASKKKQPPAPPHATDVAAATAALDRLTVPQEALDKISAVVLPGSSLIITDEAPSVETGKDTDFIVFMSGEPAGSMAIRKRAPSQGWARRGGETDFWGNPRPRRYGGGGGGWSRGGGGGFPSFFGGF</sequence>
<evidence type="ECO:0000256" key="8">
    <source>
        <dbReference type="SAM" id="Coils"/>
    </source>
</evidence>
<evidence type="ECO:0000256" key="7">
    <source>
        <dbReference type="PROSITE-ProRule" id="PRU01373"/>
    </source>
</evidence>
<dbReference type="Pfam" id="PF03734">
    <property type="entry name" value="YkuD"/>
    <property type="match status" value="1"/>
</dbReference>
<dbReference type="PANTHER" id="PTHR30582:SF2">
    <property type="entry name" value="L,D-TRANSPEPTIDASE YCIB-RELATED"/>
    <property type="match status" value="1"/>
</dbReference>
<reference evidence="11 12" key="1">
    <citation type="submission" date="2020-12" db="EMBL/GenBank/DDBJ databases">
        <title>Revised draft genomes of Rhodomicrobium vannielii ATCC 17100 and Rhodomicrobium udaipurense JA643.</title>
        <authorList>
            <person name="Conners E.M."/>
            <person name="Davenport E.J."/>
            <person name="Bose A."/>
        </authorList>
    </citation>
    <scope>NUCLEOTIDE SEQUENCE [LARGE SCALE GENOMIC DNA]</scope>
    <source>
        <strain evidence="11 12">JA643</strain>
    </source>
</reference>
<accession>A0A8I1KKS7</accession>
<name>A0A8I1KKS7_9HYPH</name>
<dbReference type="GO" id="GO:0008360">
    <property type="term" value="P:regulation of cell shape"/>
    <property type="evidence" value="ECO:0007669"/>
    <property type="project" value="UniProtKB-UniRule"/>
</dbReference>
<dbReference type="NCBIfam" id="NF009120">
    <property type="entry name" value="PRK12472.1"/>
    <property type="match status" value="1"/>
</dbReference>
<dbReference type="RefSeq" id="WP_052036854.1">
    <property type="nucleotide sequence ID" value="NZ_JAEMUK010000079.1"/>
</dbReference>
<dbReference type="GO" id="GO:0005576">
    <property type="term" value="C:extracellular region"/>
    <property type="evidence" value="ECO:0007669"/>
    <property type="project" value="TreeGrafter"/>
</dbReference>